<name>A0AAV2KWZ1_KNICA</name>
<feature type="compositionally biased region" description="Polar residues" evidence="1">
    <location>
        <begin position="57"/>
        <end position="69"/>
    </location>
</feature>
<gene>
    <name evidence="2" type="ORF">KC01_LOCUS21199</name>
</gene>
<evidence type="ECO:0000313" key="2">
    <source>
        <dbReference type="EMBL" id="CAL1591864.1"/>
    </source>
</evidence>
<accession>A0AAV2KWZ1</accession>
<sequence>MRGGHLVLDTIGRTCKHSHSHRMRQKKNGACFGLSRNSPYLCVASLGGVPGPRALFNTGNADGSGPQKQPHTRTTLHKQDSARA</sequence>
<protein>
    <submittedName>
        <fullName evidence="2">Uncharacterized protein</fullName>
    </submittedName>
</protein>
<feature type="region of interest" description="Disordered" evidence="1">
    <location>
        <begin position="55"/>
        <end position="84"/>
    </location>
</feature>
<dbReference type="Proteomes" id="UP001497482">
    <property type="component" value="Chromosome 2"/>
</dbReference>
<evidence type="ECO:0000313" key="3">
    <source>
        <dbReference type="Proteomes" id="UP001497482"/>
    </source>
</evidence>
<evidence type="ECO:0000256" key="1">
    <source>
        <dbReference type="SAM" id="MobiDB-lite"/>
    </source>
</evidence>
<reference evidence="2 3" key="1">
    <citation type="submission" date="2024-04" db="EMBL/GenBank/DDBJ databases">
        <authorList>
            <person name="Waldvogel A.-M."/>
            <person name="Schoenle A."/>
        </authorList>
    </citation>
    <scope>NUCLEOTIDE SEQUENCE [LARGE SCALE GENOMIC DNA]</scope>
</reference>
<keyword evidence="3" id="KW-1185">Reference proteome</keyword>
<proteinExistence type="predicted"/>
<dbReference type="EMBL" id="OZ035824">
    <property type="protein sequence ID" value="CAL1591864.1"/>
    <property type="molecule type" value="Genomic_DNA"/>
</dbReference>
<organism evidence="2 3">
    <name type="scientific">Knipowitschia caucasica</name>
    <name type="common">Caucasian dwarf goby</name>
    <name type="synonym">Pomatoschistus caucasicus</name>
    <dbReference type="NCBI Taxonomy" id="637954"/>
    <lineage>
        <taxon>Eukaryota</taxon>
        <taxon>Metazoa</taxon>
        <taxon>Chordata</taxon>
        <taxon>Craniata</taxon>
        <taxon>Vertebrata</taxon>
        <taxon>Euteleostomi</taxon>
        <taxon>Actinopterygii</taxon>
        <taxon>Neopterygii</taxon>
        <taxon>Teleostei</taxon>
        <taxon>Neoteleostei</taxon>
        <taxon>Acanthomorphata</taxon>
        <taxon>Gobiaria</taxon>
        <taxon>Gobiiformes</taxon>
        <taxon>Gobioidei</taxon>
        <taxon>Gobiidae</taxon>
        <taxon>Gobiinae</taxon>
        <taxon>Knipowitschia</taxon>
    </lineage>
</organism>
<dbReference type="AlphaFoldDB" id="A0AAV2KWZ1"/>